<dbReference type="OrthoDB" id="9802309at2"/>
<feature type="active site" description="Nucleophile" evidence="5">
    <location>
        <position position="39"/>
    </location>
</feature>
<evidence type="ECO:0000256" key="3">
    <source>
        <dbReference type="ARBA" id="ARBA00022694"/>
    </source>
</evidence>
<dbReference type="Pfam" id="PF01509">
    <property type="entry name" value="TruB_N"/>
    <property type="match status" value="1"/>
</dbReference>
<evidence type="ECO:0000256" key="2">
    <source>
        <dbReference type="ARBA" id="ARBA00005642"/>
    </source>
</evidence>
<sequence length="294" mass="32895">MKNGILNVLKPTGMSSHDIIGQIRRIYSMKKVGHAGTLDPLAAGVLPVYLGQATRLIEYGGNEIKTYHVEFLFGLATDTEDITGTVVAQGKIPNMDAPMLMTWLQERFVGDMEQRPSQYSAVNINGVKAYKLARQHQEFTLPSRRVTIFEIRLLQYHRGRGCIAVTCSKGTYMRSLVRDIGESLGTCAVMSYLVRVKAGLFDIDDAITLETLEKDPLRYILPSDMGIQHMTRINLPLEECQFLLQGRAVPFAGRNFEEGVPLRIYGPGEILVGIGCFNKEHHIIRPHKMFTGVL</sequence>
<dbReference type="SUPFAM" id="SSF55120">
    <property type="entry name" value="Pseudouridine synthase"/>
    <property type="match status" value="1"/>
</dbReference>
<feature type="domain" description="Pseudouridine synthase II N-terminal" evidence="6">
    <location>
        <begin position="24"/>
        <end position="173"/>
    </location>
</feature>
<dbReference type="GO" id="GO:0003723">
    <property type="term" value="F:RNA binding"/>
    <property type="evidence" value="ECO:0007669"/>
    <property type="project" value="InterPro"/>
</dbReference>
<dbReference type="NCBIfam" id="TIGR00431">
    <property type="entry name" value="TruB"/>
    <property type="match status" value="1"/>
</dbReference>
<feature type="domain" description="tRNA pseudouridylate synthase B C-terminal" evidence="8">
    <location>
        <begin position="174"/>
        <end position="214"/>
    </location>
</feature>
<dbReference type="RefSeq" id="WP_091647227.1">
    <property type="nucleotide sequence ID" value="NZ_FNHQ01000001.1"/>
</dbReference>
<dbReference type="GO" id="GO:0160148">
    <property type="term" value="F:tRNA pseudouridine(55) synthase activity"/>
    <property type="evidence" value="ECO:0007669"/>
    <property type="project" value="UniProtKB-EC"/>
</dbReference>
<dbReference type="InterPro" id="IPR002501">
    <property type="entry name" value="PsdUridine_synth_N"/>
</dbReference>
<comment type="function">
    <text evidence="5">Responsible for synthesis of pseudouridine from uracil-55 in the psi GC loop of transfer RNAs.</text>
</comment>
<dbReference type="Pfam" id="PF16198">
    <property type="entry name" value="TruB_C_2"/>
    <property type="match status" value="1"/>
</dbReference>
<reference evidence="9 10" key="1">
    <citation type="submission" date="2016-10" db="EMBL/GenBank/DDBJ databases">
        <authorList>
            <person name="de Groot N.N."/>
        </authorList>
    </citation>
    <scope>NUCLEOTIDE SEQUENCE [LARGE SCALE GENOMIC DNA]</scope>
    <source>
        <strain evidence="9 10">DSM 16981</strain>
    </source>
</reference>
<dbReference type="EMBL" id="FNHQ01000001">
    <property type="protein sequence ID" value="SDM05552.1"/>
    <property type="molecule type" value="Genomic_DNA"/>
</dbReference>
<dbReference type="GO" id="GO:1990481">
    <property type="term" value="P:mRNA pseudouridine synthesis"/>
    <property type="evidence" value="ECO:0007669"/>
    <property type="project" value="TreeGrafter"/>
</dbReference>
<dbReference type="PANTHER" id="PTHR13767">
    <property type="entry name" value="TRNA-PSEUDOURIDINE SYNTHASE"/>
    <property type="match status" value="1"/>
</dbReference>
<proteinExistence type="inferred from homology"/>
<dbReference type="Proteomes" id="UP000199309">
    <property type="component" value="Unassembled WGS sequence"/>
</dbReference>
<dbReference type="InterPro" id="IPR032819">
    <property type="entry name" value="TruB_C"/>
</dbReference>
<evidence type="ECO:0000259" key="7">
    <source>
        <dbReference type="Pfam" id="PF09157"/>
    </source>
</evidence>
<keyword evidence="4 5" id="KW-0413">Isomerase</keyword>
<feature type="domain" description="tRNA pseudouridine synthase II TruB subfamily 1 C-terminal" evidence="7">
    <location>
        <begin position="232"/>
        <end position="283"/>
    </location>
</feature>
<dbReference type="EC" id="5.4.99.25" evidence="5"/>
<keyword evidence="3 5" id="KW-0819">tRNA processing</keyword>
<name>A0A1G9Q3D2_9FIRM</name>
<keyword evidence="10" id="KW-1185">Reference proteome</keyword>
<dbReference type="STRING" id="349095.SAMN05660299_00097"/>
<evidence type="ECO:0000256" key="4">
    <source>
        <dbReference type="ARBA" id="ARBA00023235"/>
    </source>
</evidence>
<dbReference type="GO" id="GO:0031119">
    <property type="term" value="P:tRNA pseudouridine synthesis"/>
    <property type="evidence" value="ECO:0007669"/>
    <property type="project" value="UniProtKB-UniRule"/>
</dbReference>
<evidence type="ECO:0000259" key="8">
    <source>
        <dbReference type="Pfam" id="PF16198"/>
    </source>
</evidence>
<comment type="catalytic activity">
    <reaction evidence="1 5">
        <text>uridine(55) in tRNA = pseudouridine(55) in tRNA</text>
        <dbReference type="Rhea" id="RHEA:42532"/>
        <dbReference type="Rhea" id="RHEA-COMP:10101"/>
        <dbReference type="Rhea" id="RHEA-COMP:10102"/>
        <dbReference type="ChEBI" id="CHEBI:65314"/>
        <dbReference type="ChEBI" id="CHEBI:65315"/>
        <dbReference type="EC" id="5.4.99.25"/>
    </reaction>
</comment>
<comment type="similarity">
    <text evidence="2 5">Belongs to the pseudouridine synthase TruB family. Type 1 subfamily.</text>
</comment>
<organism evidence="9 10">
    <name type="scientific">Megasphaera paucivorans</name>
    <dbReference type="NCBI Taxonomy" id="349095"/>
    <lineage>
        <taxon>Bacteria</taxon>
        <taxon>Bacillati</taxon>
        <taxon>Bacillota</taxon>
        <taxon>Negativicutes</taxon>
        <taxon>Veillonellales</taxon>
        <taxon>Veillonellaceae</taxon>
        <taxon>Megasphaera</taxon>
    </lineage>
</organism>
<dbReference type="Pfam" id="PF09157">
    <property type="entry name" value="TruB-C_2"/>
    <property type="match status" value="1"/>
</dbReference>
<accession>A0A1G9Q3D2</accession>
<evidence type="ECO:0000313" key="10">
    <source>
        <dbReference type="Proteomes" id="UP000199309"/>
    </source>
</evidence>
<protein>
    <recommendedName>
        <fullName evidence="5">tRNA pseudouridine synthase B</fullName>
        <ecNumber evidence="5">5.4.99.25</ecNumber>
    </recommendedName>
    <alternativeName>
        <fullName evidence="5">tRNA pseudouridine(55) synthase</fullName>
        <shortName evidence="5">Psi55 synthase</shortName>
    </alternativeName>
    <alternativeName>
        <fullName evidence="5">tRNA pseudouridylate synthase</fullName>
    </alternativeName>
    <alternativeName>
        <fullName evidence="5">tRNA-uridine isomerase</fullName>
    </alternativeName>
</protein>
<evidence type="ECO:0000313" key="9">
    <source>
        <dbReference type="EMBL" id="SDM05552.1"/>
    </source>
</evidence>
<dbReference type="InterPro" id="IPR015240">
    <property type="entry name" value="tRNA_sdUridine_synth_fam1_C"/>
</dbReference>
<dbReference type="InterPro" id="IPR014780">
    <property type="entry name" value="tRNA_psdUridine_synth_TruB"/>
</dbReference>
<dbReference type="PANTHER" id="PTHR13767:SF2">
    <property type="entry name" value="PSEUDOURIDYLATE SYNTHASE TRUB1"/>
    <property type="match status" value="1"/>
</dbReference>
<dbReference type="HAMAP" id="MF_01080">
    <property type="entry name" value="TruB_bact"/>
    <property type="match status" value="1"/>
</dbReference>
<dbReference type="AlphaFoldDB" id="A0A1G9Q3D2"/>
<dbReference type="InterPro" id="IPR020103">
    <property type="entry name" value="PsdUridine_synth_cat_dom_sf"/>
</dbReference>
<dbReference type="CDD" id="cd02573">
    <property type="entry name" value="PseudoU_synth_EcTruB"/>
    <property type="match status" value="1"/>
</dbReference>
<gene>
    <name evidence="5" type="primary">truB</name>
    <name evidence="9" type="ORF">SAMN05660299_00097</name>
</gene>
<dbReference type="Gene3D" id="3.30.2350.10">
    <property type="entry name" value="Pseudouridine synthase"/>
    <property type="match status" value="1"/>
</dbReference>
<evidence type="ECO:0000256" key="1">
    <source>
        <dbReference type="ARBA" id="ARBA00000385"/>
    </source>
</evidence>
<evidence type="ECO:0000259" key="6">
    <source>
        <dbReference type="Pfam" id="PF01509"/>
    </source>
</evidence>
<evidence type="ECO:0000256" key="5">
    <source>
        <dbReference type="HAMAP-Rule" id="MF_01080"/>
    </source>
</evidence>